<dbReference type="PANTHER" id="PTHR43567">
    <property type="entry name" value="FLAVOREDOXIN-RELATED-RELATED"/>
    <property type="match status" value="1"/>
</dbReference>
<feature type="domain" description="Flavin reductase like" evidence="4">
    <location>
        <begin position="12"/>
        <end position="156"/>
    </location>
</feature>
<comment type="caution">
    <text evidence="5">The sequence shown here is derived from an EMBL/GenBank/DDBJ whole genome shotgun (WGS) entry which is preliminary data.</text>
</comment>
<dbReference type="PANTHER" id="PTHR43567:SF1">
    <property type="entry name" value="FLAVOREDOXIN"/>
    <property type="match status" value="1"/>
</dbReference>
<comment type="similarity">
    <text evidence="3">Belongs to the flavoredoxin family.</text>
</comment>
<dbReference type="RefSeq" id="WP_262398047.1">
    <property type="nucleotide sequence ID" value="NZ_JACRTC010000006.1"/>
</dbReference>
<dbReference type="InterPro" id="IPR012349">
    <property type="entry name" value="Split_barrel_FMN-bd"/>
</dbReference>
<dbReference type="EMBL" id="JACRTC010000006">
    <property type="protein sequence ID" value="MBC8570953.1"/>
    <property type="molecule type" value="Genomic_DNA"/>
</dbReference>
<reference evidence="5" key="1">
    <citation type="submission" date="2020-08" db="EMBL/GenBank/DDBJ databases">
        <title>Genome public.</title>
        <authorList>
            <person name="Liu C."/>
            <person name="Sun Q."/>
        </authorList>
    </citation>
    <scope>NUCLEOTIDE SEQUENCE</scope>
    <source>
        <strain evidence="5">NSJ-54</strain>
    </source>
</reference>
<proteinExistence type="inferred from homology"/>
<evidence type="ECO:0000256" key="2">
    <source>
        <dbReference type="ARBA" id="ARBA00022630"/>
    </source>
</evidence>
<accession>A0A926EDA1</accession>
<comment type="cofactor">
    <cofactor evidence="1">
        <name>FMN</name>
        <dbReference type="ChEBI" id="CHEBI:58210"/>
    </cofactor>
</comment>
<protein>
    <submittedName>
        <fullName evidence="5">Flavin reductase family protein</fullName>
    </submittedName>
</protein>
<dbReference type="GO" id="GO:0010181">
    <property type="term" value="F:FMN binding"/>
    <property type="evidence" value="ECO:0007669"/>
    <property type="project" value="InterPro"/>
</dbReference>
<evidence type="ECO:0000313" key="6">
    <source>
        <dbReference type="Proteomes" id="UP000660861"/>
    </source>
</evidence>
<dbReference type="InterPro" id="IPR052174">
    <property type="entry name" value="Flavoredoxin"/>
</dbReference>
<evidence type="ECO:0000259" key="4">
    <source>
        <dbReference type="SMART" id="SM00903"/>
    </source>
</evidence>
<dbReference type="SUPFAM" id="SSF50475">
    <property type="entry name" value="FMN-binding split barrel"/>
    <property type="match status" value="1"/>
</dbReference>
<evidence type="ECO:0000256" key="3">
    <source>
        <dbReference type="ARBA" id="ARBA00038054"/>
    </source>
</evidence>
<name>A0A926EDA1_9FIRM</name>
<dbReference type="Pfam" id="PF01613">
    <property type="entry name" value="Flavin_Reduct"/>
    <property type="match status" value="1"/>
</dbReference>
<evidence type="ECO:0000256" key="1">
    <source>
        <dbReference type="ARBA" id="ARBA00001917"/>
    </source>
</evidence>
<sequence length="197" mass="21406">MGKVLWNPGTLLGPVPPALVTCGSMERPNILTVAWTGIVNTKPPMTYVSVRPERYSYPLIRSSGEFVINLTIASMVRAADFCGVKSGRDLDKFAACGLHAIPGSKVTAPVLKESPLSLECRVKDVLELGSHHMFLAEILGLDVEEGLIDKDGGLHLERAGLMGYAHGAYYALGERLGTFGYSVRKKPLKKRGRPQKE</sequence>
<keyword evidence="6" id="KW-1185">Reference proteome</keyword>
<dbReference type="Gene3D" id="2.30.110.10">
    <property type="entry name" value="Electron Transport, Fmn-binding Protein, Chain A"/>
    <property type="match status" value="1"/>
</dbReference>
<dbReference type="InterPro" id="IPR002563">
    <property type="entry name" value="Flavin_Rdtase-like_dom"/>
</dbReference>
<dbReference type="AlphaFoldDB" id="A0A926EDA1"/>
<evidence type="ECO:0000313" key="5">
    <source>
        <dbReference type="EMBL" id="MBC8570953.1"/>
    </source>
</evidence>
<dbReference type="SMART" id="SM00903">
    <property type="entry name" value="Flavin_Reduct"/>
    <property type="match status" value="1"/>
</dbReference>
<gene>
    <name evidence="5" type="ORF">H8709_08945</name>
</gene>
<dbReference type="GO" id="GO:0016646">
    <property type="term" value="F:oxidoreductase activity, acting on the CH-NH group of donors, NAD or NADP as acceptor"/>
    <property type="evidence" value="ECO:0007669"/>
    <property type="project" value="UniProtKB-ARBA"/>
</dbReference>
<keyword evidence="2" id="KW-0285">Flavoprotein</keyword>
<dbReference type="Proteomes" id="UP000660861">
    <property type="component" value="Unassembled WGS sequence"/>
</dbReference>
<organism evidence="5 6">
    <name type="scientific">Zongyangia hominis</name>
    <dbReference type="NCBI Taxonomy" id="2763677"/>
    <lineage>
        <taxon>Bacteria</taxon>
        <taxon>Bacillati</taxon>
        <taxon>Bacillota</taxon>
        <taxon>Clostridia</taxon>
        <taxon>Eubacteriales</taxon>
        <taxon>Oscillospiraceae</taxon>
        <taxon>Zongyangia</taxon>
    </lineage>
</organism>